<dbReference type="EMBL" id="CM032191">
    <property type="protein sequence ID" value="KAG7085399.1"/>
    <property type="molecule type" value="Genomic_DNA"/>
</dbReference>
<evidence type="ECO:0000313" key="3">
    <source>
        <dbReference type="Proteomes" id="UP001049176"/>
    </source>
</evidence>
<dbReference type="RefSeq" id="XP_043001870.1">
    <property type="nucleotide sequence ID" value="XM_043159916.1"/>
</dbReference>
<keyword evidence="3" id="KW-1185">Reference proteome</keyword>
<protein>
    <submittedName>
        <fullName evidence="2">Uncharacterized protein</fullName>
    </submittedName>
</protein>
<feature type="region of interest" description="Disordered" evidence="1">
    <location>
        <begin position="51"/>
        <end position="130"/>
    </location>
</feature>
<comment type="caution">
    <text evidence="2">The sequence shown here is derived from an EMBL/GenBank/DDBJ whole genome shotgun (WGS) entry which is preliminary data.</text>
</comment>
<name>A0A9P7UMX6_9AGAR</name>
<organism evidence="2 3">
    <name type="scientific">Marasmius oreades</name>
    <name type="common">fairy-ring Marasmius</name>
    <dbReference type="NCBI Taxonomy" id="181124"/>
    <lineage>
        <taxon>Eukaryota</taxon>
        <taxon>Fungi</taxon>
        <taxon>Dikarya</taxon>
        <taxon>Basidiomycota</taxon>
        <taxon>Agaricomycotina</taxon>
        <taxon>Agaricomycetes</taxon>
        <taxon>Agaricomycetidae</taxon>
        <taxon>Agaricales</taxon>
        <taxon>Marasmiineae</taxon>
        <taxon>Marasmiaceae</taxon>
        <taxon>Marasmius</taxon>
    </lineage>
</organism>
<accession>A0A9P7UMX6</accession>
<evidence type="ECO:0000256" key="1">
    <source>
        <dbReference type="SAM" id="MobiDB-lite"/>
    </source>
</evidence>
<feature type="compositionally biased region" description="Acidic residues" evidence="1">
    <location>
        <begin position="413"/>
        <end position="434"/>
    </location>
</feature>
<proteinExistence type="predicted"/>
<feature type="compositionally biased region" description="Basic and acidic residues" evidence="1">
    <location>
        <begin position="51"/>
        <end position="78"/>
    </location>
</feature>
<dbReference type="GeneID" id="66072036"/>
<feature type="region of interest" description="Disordered" evidence="1">
    <location>
        <begin position="412"/>
        <end position="434"/>
    </location>
</feature>
<evidence type="ECO:0000313" key="2">
    <source>
        <dbReference type="EMBL" id="KAG7085399.1"/>
    </source>
</evidence>
<reference evidence="2" key="1">
    <citation type="journal article" date="2021" name="Genome Biol. Evol.">
        <title>The assembled and annotated genome of the fairy-ring fungus Marasmius oreades.</title>
        <authorList>
            <person name="Hiltunen M."/>
            <person name="Ament-Velasquez S.L."/>
            <person name="Johannesson H."/>
        </authorList>
    </citation>
    <scope>NUCLEOTIDE SEQUENCE</scope>
    <source>
        <strain evidence="2">03SP1</strain>
    </source>
</reference>
<dbReference type="KEGG" id="more:E1B28_002960"/>
<dbReference type="Proteomes" id="UP001049176">
    <property type="component" value="Chromosome 11"/>
</dbReference>
<dbReference type="AlphaFoldDB" id="A0A9P7UMX6"/>
<gene>
    <name evidence="2" type="ORF">E1B28_002960</name>
</gene>
<sequence>MEPQGTPGEVARYDKAQEDFDKNVENWERYKGEYKEKLADQLMDMMAEEKKEWEEVLETKKAHDNAREASDTTAERAKAGATQKRQGKRRASDGDGQLPKKRARAVSPAPSKTPGYTVPLPTGDKRKELQGKLKDKEFKVMWRVMCDLYGPNRNPDVEQLSFDHKLLCSACKKAVPEIGDVQTVQCVFTDKNNAIQCTNCINSEFKPRCSLRDYHKKIRTYMRAAKIEDLNQEMQKLRRLTYLFQFKMDIHVQTSARGLLAEAIDHTRDMMAQKGMIEGVISSSKREKDAHSQMLSEKMKGLLRDAQRDSDELREWLKALAEKDKSSAVTDMRLLSTTNDLARITAKRLLLKAVFHSRKMAAQKIKFEAEFVWSLRNEKDAHFQKILKEMEDFEGDAQRDLDEVRERLKAREEMEEDLEDLEEVVDELEDEDGE</sequence>